<evidence type="ECO:0000256" key="6">
    <source>
        <dbReference type="RuleBase" id="RU365038"/>
    </source>
</evidence>
<keyword evidence="6" id="KW-0808">Transferase</keyword>
<evidence type="ECO:0000256" key="5">
    <source>
        <dbReference type="ARBA" id="ARBA00023242"/>
    </source>
</evidence>
<dbReference type="GO" id="GO:0016567">
    <property type="term" value="P:protein ubiquitination"/>
    <property type="evidence" value="ECO:0007669"/>
    <property type="project" value="UniProtKB-UniRule"/>
</dbReference>
<comment type="similarity">
    <text evidence="6">Belongs to the BRE1 family.</text>
</comment>
<keyword evidence="4 6" id="KW-0862">Zinc</keyword>
<comment type="pathway">
    <text evidence="6">Protein modification; protein ubiquitination.</text>
</comment>
<evidence type="ECO:0000256" key="1">
    <source>
        <dbReference type="ARBA" id="ARBA00004123"/>
    </source>
</evidence>
<evidence type="ECO:0000256" key="4">
    <source>
        <dbReference type="ARBA" id="ARBA00022833"/>
    </source>
</evidence>
<accession>A0A392MRX7</accession>
<reference evidence="8 9" key="1">
    <citation type="journal article" date="2018" name="Front. Plant Sci.">
        <title>Red Clover (Trifolium pratense) and Zigzag Clover (T. medium) - A Picture of Genomic Similarities and Differences.</title>
        <authorList>
            <person name="Dluhosova J."/>
            <person name="Istvanek J."/>
            <person name="Nedelnik J."/>
            <person name="Repkova J."/>
        </authorList>
    </citation>
    <scope>NUCLEOTIDE SEQUENCE [LARGE SCALE GENOMIC DNA]</scope>
    <source>
        <strain evidence="9">cv. 10/8</strain>
        <tissue evidence="8">Leaf</tissue>
    </source>
</reference>
<evidence type="ECO:0000256" key="2">
    <source>
        <dbReference type="ARBA" id="ARBA00022723"/>
    </source>
</evidence>
<dbReference type="GO" id="GO:0006325">
    <property type="term" value="P:chromatin organization"/>
    <property type="evidence" value="ECO:0007669"/>
    <property type="project" value="UniProtKB-KW"/>
</dbReference>
<dbReference type="InterPro" id="IPR013956">
    <property type="entry name" value="E3_ubiquit_lig_Bre1"/>
</dbReference>
<dbReference type="GO" id="GO:0008270">
    <property type="term" value="F:zinc ion binding"/>
    <property type="evidence" value="ECO:0007669"/>
    <property type="project" value="UniProtKB-KW"/>
</dbReference>
<dbReference type="UniPathway" id="UPA00143"/>
<sequence>MEKQLMEQEIQQSNVSLNLYDTKAARIEDQLRFCSDQIQKLGDNKNQSSVCLENAQRRLSDIRPSSQQVRDTVGEVQSKITSSRVTCMELEVELDKERFDKKKVEEDLEVAKRNLSRLKAQDEDSSVTDKLQQELGEYREIVKCSICRDRTKEVIFYCNLSYLIKFVKPQLVLESINDGMWLSLS</sequence>
<dbReference type="PANTHER" id="PTHR23163:SF0">
    <property type="entry name" value="E3 UBIQUITIN-PROTEIN LIGASE BRE1"/>
    <property type="match status" value="1"/>
</dbReference>
<dbReference type="GO" id="GO:0005634">
    <property type="term" value="C:nucleus"/>
    <property type="evidence" value="ECO:0007669"/>
    <property type="project" value="UniProtKB-SubCell"/>
</dbReference>
<keyword evidence="6" id="KW-0833">Ubl conjugation pathway</keyword>
<dbReference type="GO" id="GO:0061630">
    <property type="term" value="F:ubiquitin protein ligase activity"/>
    <property type="evidence" value="ECO:0007669"/>
    <property type="project" value="UniProtKB-EC"/>
</dbReference>
<keyword evidence="3 6" id="KW-0863">Zinc-finger</keyword>
<dbReference type="AlphaFoldDB" id="A0A392MRX7"/>
<keyword evidence="6" id="KW-0156">Chromatin regulator</keyword>
<dbReference type="EMBL" id="LXQA010017809">
    <property type="protein sequence ID" value="MCH90201.1"/>
    <property type="molecule type" value="Genomic_DNA"/>
</dbReference>
<comment type="subcellular location">
    <subcellularLocation>
        <location evidence="1 6">Nucleus</location>
    </subcellularLocation>
</comment>
<dbReference type="EC" id="2.3.2.27" evidence="6"/>
<evidence type="ECO:0000256" key="3">
    <source>
        <dbReference type="ARBA" id="ARBA00022771"/>
    </source>
</evidence>
<dbReference type="PANTHER" id="PTHR23163">
    <property type="entry name" value="RING FINGER PROTEIN-RELATED"/>
    <property type="match status" value="1"/>
</dbReference>
<comment type="caution">
    <text evidence="8">The sequence shown here is derived from an EMBL/GenBank/DDBJ whole genome shotgun (WGS) entry which is preliminary data.</text>
</comment>
<feature type="coiled-coil region" evidence="7">
    <location>
        <begin position="87"/>
        <end position="121"/>
    </location>
</feature>
<proteinExistence type="inferred from homology"/>
<keyword evidence="6 7" id="KW-0175">Coiled coil</keyword>
<gene>
    <name evidence="8" type="ORF">A2U01_0011112</name>
</gene>
<keyword evidence="9" id="KW-1185">Reference proteome</keyword>
<keyword evidence="2 6" id="KW-0479">Metal-binding</keyword>
<name>A0A392MRX7_9FABA</name>
<keyword evidence="5 6" id="KW-0539">Nucleus</keyword>
<protein>
    <recommendedName>
        <fullName evidence="6">E3 ubiquitin protein ligase</fullName>
        <ecNumber evidence="6">2.3.2.27</ecNumber>
    </recommendedName>
</protein>
<organism evidence="8 9">
    <name type="scientific">Trifolium medium</name>
    <dbReference type="NCBI Taxonomy" id="97028"/>
    <lineage>
        <taxon>Eukaryota</taxon>
        <taxon>Viridiplantae</taxon>
        <taxon>Streptophyta</taxon>
        <taxon>Embryophyta</taxon>
        <taxon>Tracheophyta</taxon>
        <taxon>Spermatophyta</taxon>
        <taxon>Magnoliopsida</taxon>
        <taxon>eudicotyledons</taxon>
        <taxon>Gunneridae</taxon>
        <taxon>Pentapetalae</taxon>
        <taxon>rosids</taxon>
        <taxon>fabids</taxon>
        <taxon>Fabales</taxon>
        <taxon>Fabaceae</taxon>
        <taxon>Papilionoideae</taxon>
        <taxon>50 kb inversion clade</taxon>
        <taxon>NPAAA clade</taxon>
        <taxon>Hologalegina</taxon>
        <taxon>IRL clade</taxon>
        <taxon>Trifolieae</taxon>
        <taxon>Trifolium</taxon>
    </lineage>
</organism>
<evidence type="ECO:0000313" key="9">
    <source>
        <dbReference type="Proteomes" id="UP000265520"/>
    </source>
</evidence>
<dbReference type="Proteomes" id="UP000265520">
    <property type="component" value="Unassembled WGS sequence"/>
</dbReference>
<evidence type="ECO:0000313" key="8">
    <source>
        <dbReference type="EMBL" id="MCH90201.1"/>
    </source>
</evidence>
<dbReference type="GO" id="GO:0033503">
    <property type="term" value="C:HULC complex"/>
    <property type="evidence" value="ECO:0007669"/>
    <property type="project" value="TreeGrafter"/>
</dbReference>
<evidence type="ECO:0000256" key="7">
    <source>
        <dbReference type="SAM" id="Coils"/>
    </source>
</evidence>
<comment type="catalytic activity">
    <reaction evidence="6">
        <text>S-ubiquitinyl-[E2 ubiquitin-conjugating enzyme]-L-cysteine + [acceptor protein]-L-lysine = [E2 ubiquitin-conjugating enzyme]-L-cysteine + N(6)-ubiquitinyl-[acceptor protein]-L-lysine.</text>
        <dbReference type="EC" id="2.3.2.27"/>
    </reaction>
</comment>